<name>A0ABM4U0Z7_COFAR</name>
<accession>A0ABM4U0Z7</accession>
<evidence type="ECO:0000313" key="3">
    <source>
        <dbReference type="RefSeq" id="XP_071900953.1"/>
    </source>
</evidence>
<reference evidence="3" key="1">
    <citation type="submission" date="2025-08" db="UniProtKB">
        <authorList>
            <consortium name="RefSeq"/>
        </authorList>
    </citation>
    <scope>IDENTIFICATION</scope>
    <source>
        <tissue evidence="3">Leaves</tissue>
    </source>
</reference>
<evidence type="ECO:0000313" key="2">
    <source>
        <dbReference type="Proteomes" id="UP001652660"/>
    </source>
</evidence>
<dbReference type="GeneID" id="140004711"/>
<keyword evidence="1" id="KW-0175">Coiled coil</keyword>
<dbReference type="Proteomes" id="UP001652660">
    <property type="component" value="Chromosome 4c"/>
</dbReference>
<gene>
    <name evidence="3" type="primary">LOC140004711</name>
</gene>
<dbReference type="PANTHER" id="PTHR45835:SF99">
    <property type="entry name" value="CHROMO DOMAIN-CONTAINING PROTEIN-RELATED"/>
    <property type="match status" value="1"/>
</dbReference>
<protein>
    <submittedName>
        <fullName evidence="3">Uncharacterized protein</fullName>
    </submittedName>
</protein>
<organism evidence="2 3">
    <name type="scientific">Coffea arabica</name>
    <name type="common">Arabian coffee</name>
    <dbReference type="NCBI Taxonomy" id="13443"/>
    <lineage>
        <taxon>Eukaryota</taxon>
        <taxon>Viridiplantae</taxon>
        <taxon>Streptophyta</taxon>
        <taxon>Embryophyta</taxon>
        <taxon>Tracheophyta</taxon>
        <taxon>Spermatophyta</taxon>
        <taxon>Magnoliopsida</taxon>
        <taxon>eudicotyledons</taxon>
        <taxon>Gunneridae</taxon>
        <taxon>Pentapetalae</taxon>
        <taxon>asterids</taxon>
        <taxon>lamiids</taxon>
        <taxon>Gentianales</taxon>
        <taxon>Rubiaceae</taxon>
        <taxon>Ixoroideae</taxon>
        <taxon>Gardenieae complex</taxon>
        <taxon>Bertiereae - Coffeeae clade</taxon>
        <taxon>Coffeeae</taxon>
        <taxon>Coffea</taxon>
    </lineage>
</organism>
<feature type="coiled-coil region" evidence="1">
    <location>
        <begin position="52"/>
        <end position="79"/>
    </location>
</feature>
<sequence length="121" mass="14016">MTLVEFAYNNSYYSSIQMASYEALYGRKCSSPIYWDEVGEKKILDPTIIPWMEDAQEKIKSIRQRLQAAQSRQKSYADNRRKDLEFEVGDHVFLKISPLRSVTAGRGKKLQSRFVGPFSIL</sequence>
<keyword evidence="2" id="KW-1185">Reference proteome</keyword>
<proteinExistence type="predicted"/>
<dbReference type="PANTHER" id="PTHR45835">
    <property type="entry name" value="YALI0A06105P"/>
    <property type="match status" value="1"/>
</dbReference>
<evidence type="ECO:0000256" key="1">
    <source>
        <dbReference type="SAM" id="Coils"/>
    </source>
</evidence>
<dbReference type="RefSeq" id="XP_071900953.1">
    <property type="nucleotide sequence ID" value="XM_072044852.1"/>
</dbReference>